<keyword evidence="10" id="KW-1185">Reference proteome</keyword>
<keyword evidence="5 7" id="KW-0460">Magnesium</keyword>
<comment type="cofactor">
    <cofactor evidence="7">
        <name>Mg(2+)</name>
        <dbReference type="ChEBI" id="CHEBI:18420"/>
    </cofactor>
    <text evidence="7">Binds 1 Mg(2+) ion per subunit.</text>
</comment>
<feature type="binding site" evidence="7">
    <location>
        <begin position="167"/>
        <end position="170"/>
    </location>
    <ligand>
        <name>substrate</name>
    </ligand>
</feature>
<reference evidence="9 10" key="1">
    <citation type="submission" date="2024-01" db="EMBL/GenBank/DDBJ databases">
        <title>Description of Olsenella sp. nov., isolated from pig feces.</title>
        <authorList>
            <person name="Chang Y.-H."/>
        </authorList>
    </citation>
    <scope>NUCLEOTIDE SEQUENCE [LARGE SCALE GENOMIC DNA]</scope>
    <source>
        <strain evidence="9 10">YH-ols2223</strain>
    </source>
</reference>
<dbReference type="PANTHER" id="PTHR11067:SF9">
    <property type="entry name" value="INOSINE TRIPHOSPHATE PYROPHOSPHATASE"/>
    <property type="match status" value="1"/>
</dbReference>
<feature type="binding site" evidence="7">
    <location>
        <position position="84"/>
    </location>
    <ligand>
        <name>Mg(2+)</name>
        <dbReference type="ChEBI" id="CHEBI:18420"/>
    </ligand>
</feature>
<evidence type="ECO:0000256" key="7">
    <source>
        <dbReference type="HAMAP-Rule" id="MF_01405"/>
    </source>
</evidence>
<evidence type="ECO:0000256" key="6">
    <source>
        <dbReference type="ARBA" id="ARBA00023080"/>
    </source>
</evidence>
<feature type="binding site" evidence="7">
    <location>
        <position position="191"/>
    </location>
    <ligand>
        <name>substrate</name>
    </ligand>
</feature>
<evidence type="ECO:0000256" key="2">
    <source>
        <dbReference type="ARBA" id="ARBA00022723"/>
    </source>
</evidence>
<dbReference type="SUPFAM" id="SSF52972">
    <property type="entry name" value="ITPase-like"/>
    <property type="match status" value="1"/>
</dbReference>
<dbReference type="EMBL" id="JAZGJQ010000005">
    <property type="protein sequence ID" value="MEE6147483.1"/>
    <property type="molecule type" value="Genomic_DNA"/>
</dbReference>
<evidence type="ECO:0000256" key="8">
    <source>
        <dbReference type="RuleBase" id="RU003781"/>
    </source>
</evidence>
<comment type="catalytic activity">
    <reaction evidence="7">
        <text>ITP + H2O = IMP + diphosphate + H(+)</text>
        <dbReference type="Rhea" id="RHEA:29399"/>
        <dbReference type="ChEBI" id="CHEBI:15377"/>
        <dbReference type="ChEBI" id="CHEBI:15378"/>
        <dbReference type="ChEBI" id="CHEBI:33019"/>
        <dbReference type="ChEBI" id="CHEBI:58053"/>
        <dbReference type="ChEBI" id="CHEBI:61402"/>
        <dbReference type="EC" id="3.6.1.66"/>
    </reaction>
</comment>
<comment type="catalytic activity">
    <reaction evidence="7">
        <text>dITP + H2O = dIMP + diphosphate + H(+)</text>
        <dbReference type="Rhea" id="RHEA:28342"/>
        <dbReference type="ChEBI" id="CHEBI:15377"/>
        <dbReference type="ChEBI" id="CHEBI:15378"/>
        <dbReference type="ChEBI" id="CHEBI:33019"/>
        <dbReference type="ChEBI" id="CHEBI:61194"/>
        <dbReference type="ChEBI" id="CHEBI:61382"/>
        <dbReference type="EC" id="3.6.1.66"/>
    </reaction>
</comment>
<dbReference type="Pfam" id="PF01725">
    <property type="entry name" value="Ham1p_like"/>
    <property type="match status" value="1"/>
</dbReference>
<keyword evidence="4 7" id="KW-0378">Hydrolase</keyword>
<evidence type="ECO:0000256" key="1">
    <source>
        <dbReference type="ARBA" id="ARBA00008023"/>
    </source>
</evidence>
<dbReference type="InterPro" id="IPR020922">
    <property type="entry name" value="dITP/XTP_pyrophosphatase"/>
</dbReference>
<gene>
    <name evidence="9" type="primary">rdgB</name>
    <name evidence="9" type="ORF">VXJ25_05685</name>
</gene>
<feature type="binding site" evidence="7">
    <location>
        <begin position="196"/>
        <end position="197"/>
    </location>
    <ligand>
        <name>substrate</name>
    </ligand>
</feature>
<proteinExistence type="inferred from homology"/>
<feature type="binding site" evidence="7">
    <location>
        <begin position="19"/>
        <end position="24"/>
    </location>
    <ligand>
        <name>substrate</name>
    </ligand>
</feature>
<dbReference type="InterPro" id="IPR002637">
    <property type="entry name" value="RdgB/HAM1"/>
</dbReference>
<organism evidence="9 10">
    <name type="scientific">Olsenella absiana</name>
    <dbReference type="NCBI Taxonomy" id="3115222"/>
    <lineage>
        <taxon>Bacteria</taxon>
        <taxon>Bacillati</taxon>
        <taxon>Actinomycetota</taxon>
        <taxon>Coriobacteriia</taxon>
        <taxon>Coriobacteriales</taxon>
        <taxon>Atopobiaceae</taxon>
        <taxon>Olsenella</taxon>
    </lineage>
</organism>
<dbReference type="CDD" id="cd00515">
    <property type="entry name" value="HAM1"/>
    <property type="match status" value="1"/>
</dbReference>
<dbReference type="RefSeq" id="WP_330958252.1">
    <property type="nucleotide sequence ID" value="NZ_JAZGJQ010000005.1"/>
</dbReference>
<dbReference type="PANTHER" id="PTHR11067">
    <property type="entry name" value="INOSINE TRIPHOSPHATE PYROPHOSPHATASE/HAM1 PROTEIN"/>
    <property type="match status" value="1"/>
</dbReference>
<evidence type="ECO:0000256" key="5">
    <source>
        <dbReference type="ARBA" id="ARBA00022842"/>
    </source>
</evidence>
<dbReference type="NCBIfam" id="TIGR00042">
    <property type="entry name" value="RdgB/HAM1 family non-canonical purine NTP pyrophosphatase"/>
    <property type="match status" value="1"/>
</dbReference>
<comment type="function">
    <text evidence="7">Pyrophosphatase that catalyzes the hydrolysis of nucleoside triphosphates to their monophosphate derivatives, with a high preference for the non-canonical purine nucleotides XTP (xanthosine triphosphate), dITP (deoxyinosine triphosphate) and ITP. Seems to function as a house-cleaning enzyme that removes non-canonical purine nucleotides from the nucleotide pool, thus preventing their incorporation into DNA/RNA and avoiding chromosomal lesions.</text>
</comment>
<feature type="binding site" evidence="7">
    <location>
        <position position="85"/>
    </location>
    <ligand>
        <name>substrate</name>
    </ligand>
</feature>
<accession>A0ABU7RA60</accession>
<comment type="caution">
    <text evidence="7">Lacks conserved residue(s) required for the propagation of feature annotation.</text>
</comment>
<evidence type="ECO:0000256" key="3">
    <source>
        <dbReference type="ARBA" id="ARBA00022741"/>
    </source>
</evidence>
<evidence type="ECO:0000313" key="10">
    <source>
        <dbReference type="Proteomes" id="UP001332931"/>
    </source>
</evidence>
<protein>
    <recommendedName>
        <fullName evidence="7">dITP/XTP pyrophosphatase</fullName>
        <ecNumber evidence="7">3.6.1.66</ecNumber>
    </recommendedName>
    <alternativeName>
        <fullName evidence="7">Non-canonical purine NTP pyrophosphatase</fullName>
    </alternativeName>
    <alternativeName>
        <fullName evidence="7">Non-standard purine NTP pyrophosphatase</fullName>
    </alternativeName>
    <alternativeName>
        <fullName evidence="7">Nucleoside-triphosphate diphosphatase</fullName>
    </alternativeName>
    <alternativeName>
        <fullName evidence="7">Nucleoside-triphosphate pyrophosphatase</fullName>
        <shortName evidence="7">NTPase</shortName>
    </alternativeName>
</protein>
<sequence length="209" mass="22256">MPAVDATALDAERTVVVATGNAHKVSEIEAILGPLMEGYRFCALGELGDFPDPVEDGDTFLANALIKARAALQETGLKIAVADDSGLVVDALGGAPGIFSARWAGEHGDDDANNEKLLREMAGVPDPERGAHFHSTVVLVRSDGRVLTGDGDCPGRIGHERRGANGFGYDPLFLLDDVPGRTMAELSPDEKNRLSHRFRALEDLASKLR</sequence>
<comment type="caution">
    <text evidence="9">The sequence shown here is derived from an EMBL/GenBank/DDBJ whole genome shotgun (WGS) entry which is preliminary data.</text>
</comment>
<comment type="similarity">
    <text evidence="1 7 8">Belongs to the HAM1 NTPase family.</text>
</comment>
<feature type="active site" description="Proton acceptor" evidence="7">
    <location>
        <position position="84"/>
    </location>
</feature>
<dbReference type="Gene3D" id="3.90.950.10">
    <property type="match status" value="1"/>
</dbReference>
<comment type="catalytic activity">
    <reaction evidence="7">
        <text>XTP + H2O = XMP + diphosphate + H(+)</text>
        <dbReference type="Rhea" id="RHEA:28610"/>
        <dbReference type="ChEBI" id="CHEBI:15377"/>
        <dbReference type="ChEBI" id="CHEBI:15378"/>
        <dbReference type="ChEBI" id="CHEBI:33019"/>
        <dbReference type="ChEBI" id="CHEBI:57464"/>
        <dbReference type="ChEBI" id="CHEBI:61314"/>
        <dbReference type="EC" id="3.6.1.66"/>
    </reaction>
</comment>
<dbReference type="Proteomes" id="UP001332931">
    <property type="component" value="Unassembled WGS sequence"/>
</dbReference>
<keyword evidence="3 7" id="KW-0547">Nucleotide-binding</keyword>
<dbReference type="HAMAP" id="MF_01405">
    <property type="entry name" value="Non_canon_purine_NTPase"/>
    <property type="match status" value="1"/>
</dbReference>
<evidence type="ECO:0000256" key="4">
    <source>
        <dbReference type="ARBA" id="ARBA00022801"/>
    </source>
</evidence>
<keyword evidence="6 7" id="KW-0546">Nucleotide metabolism</keyword>
<dbReference type="InterPro" id="IPR029001">
    <property type="entry name" value="ITPase-like_fam"/>
</dbReference>
<evidence type="ECO:0000313" key="9">
    <source>
        <dbReference type="EMBL" id="MEE6147483.1"/>
    </source>
</evidence>
<name>A0ABU7RA60_9ACTN</name>
<keyword evidence="2 7" id="KW-0479">Metal-binding</keyword>
<dbReference type="EC" id="3.6.1.66" evidence="7"/>
<comment type="subunit">
    <text evidence="7">Homodimer.</text>
</comment>